<organism evidence="6 7">
    <name type="scientific">Ramalina farinacea</name>
    <dbReference type="NCBI Taxonomy" id="258253"/>
    <lineage>
        <taxon>Eukaryota</taxon>
        <taxon>Fungi</taxon>
        <taxon>Dikarya</taxon>
        <taxon>Ascomycota</taxon>
        <taxon>Pezizomycotina</taxon>
        <taxon>Lecanoromycetes</taxon>
        <taxon>OSLEUM clade</taxon>
        <taxon>Lecanoromycetidae</taxon>
        <taxon>Lecanorales</taxon>
        <taxon>Lecanorineae</taxon>
        <taxon>Ramalinaceae</taxon>
        <taxon>Ramalina</taxon>
    </lineage>
</organism>
<dbReference type="EMBL" id="JAPUFD010000016">
    <property type="protein sequence ID" value="MDI1491983.1"/>
    <property type="molecule type" value="Genomic_DNA"/>
</dbReference>
<evidence type="ECO:0000256" key="2">
    <source>
        <dbReference type="ARBA" id="ARBA00022692"/>
    </source>
</evidence>
<keyword evidence="4 5" id="KW-0472">Membrane</keyword>
<dbReference type="AlphaFoldDB" id="A0AA43QST4"/>
<protein>
    <submittedName>
        <fullName evidence="6">UDP-galactose transporter Gms1</fullName>
    </submittedName>
</protein>
<feature type="transmembrane region" description="Helical" evidence="5">
    <location>
        <begin position="80"/>
        <end position="97"/>
    </location>
</feature>
<dbReference type="GO" id="GO:0000139">
    <property type="term" value="C:Golgi membrane"/>
    <property type="evidence" value="ECO:0007669"/>
    <property type="project" value="InterPro"/>
</dbReference>
<evidence type="ECO:0000313" key="7">
    <source>
        <dbReference type="Proteomes" id="UP001161017"/>
    </source>
</evidence>
<evidence type="ECO:0000256" key="3">
    <source>
        <dbReference type="ARBA" id="ARBA00022989"/>
    </source>
</evidence>
<dbReference type="GO" id="GO:0015165">
    <property type="term" value="F:pyrimidine nucleotide-sugar transmembrane transporter activity"/>
    <property type="evidence" value="ECO:0007669"/>
    <property type="project" value="InterPro"/>
</dbReference>
<dbReference type="SUPFAM" id="SSF103481">
    <property type="entry name" value="Multidrug resistance efflux transporter EmrE"/>
    <property type="match status" value="1"/>
</dbReference>
<feature type="transmembrane region" description="Helical" evidence="5">
    <location>
        <begin position="54"/>
        <end position="71"/>
    </location>
</feature>
<feature type="transmembrane region" description="Helical" evidence="5">
    <location>
        <begin position="196"/>
        <end position="212"/>
    </location>
</feature>
<dbReference type="NCBIfam" id="TIGR00803">
    <property type="entry name" value="nst"/>
    <property type="match status" value="2"/>
</dbReference>
<keyword evidence="3 5" id="KW-1133">Transmembrane helix</keyword>
<dbReference type="Pfam" id="PF04142">
    <property type="entry name" value="Nuc_sug_transp"/>
    <property type="match status" value="1"/>
</dbReference>
<dbReference type="PANTHER" id="PTHR10231">
    <property type="entry name" value="NUCLEOTIDE-SUGAR TRANSMEMBRANE TRANSPORTER"/>
    <property type="match status" value="1"/>
</dbReference>
<dbReference type="Proteomes" id="UP001161017">
    <property type="component" value="Unassembled WGS sequence"/>
</dbReference>
<evidence type="ECO:0000313" key="6">
    <source>
        <dbReference type="EMBL" id="MDI1491983.1"/>
    </source>
</evidence>
<comment type="caution">
    <text evidence="6">The sequence shown here is derived from an EMBL/GenBank/DDBJ whole genome shotgun (WGS) entry which is preliminary data.</text>
</comment>
<dbReference type="InterPro" id="IPR037185">
    <property type="entry name" value="EmrE-like"/>
</dbReference>
<feature type="transmembrane region" description="Helical" evidence="5">
    <location>
        <begin position="258"/>
        <end position="275"/>
    </location>
</feature>
<keyword evidence="2 5" id="KW-0812">Transmembrane</keyword>
<dbReference type="InterPro" id="IPR007271">
    <property type="entry name" value="Nuc_sug_transpt"/>
</dbReference>
<feature type="transmembrane region" description="Helical" evidence="5">
    <location>
        <begin position="228"/>
        <end position="251"/>
    </location>
</feature>
<feature type="transmembrane region" description="Helical" evidence="5">
    <location>
        <begin position="156"/>
        <end position="176"/>
    </location>
</feature>
<comment type="subcellular location">
    <subcellularLocation>
        <location evidence="1">Membrane</location>
        <topology evidence="1">Multi-pass membrane protein</topology>
    </subcellularLocation>
</comment>
<evidence type="ECO:0000256" key="4">
    <source>
        <dbReference type="ARBA" id="ARBA00023136"/>
    </source>
</evidence>
<reference evidence="6" key="1">
    <citation type="journal article" date="2023" name="Genome Biol. Evol.">
        <title>First Whole Genome Sequence and Flow Cytometry Genome Size Data for the Lichen-Forming Fungus Ramalina farinacea (Ascomycota).</title>
        <authorList>
            <person name="Llewellyn T."/>
            <person name="Mian S."/>
            <person name="Hill R."/>
            <person name="Leitch I.J."/>
            <person name="Gaya E."/>
        </authorList>
    </citation>
    <scope>NUCLEOTIDE SEQUENCE</scope>
    <source>
        <strain evidence="6">LIQ254RAFAR</strain>
    </source>
</reference>
<name>A0AA43QST4_9LECA</name>
<accession>A0AA43QST4</accession>
<gene>
    <name evidence="6" type="primary">gms1</name>
    <name evidence="6" type="ORF">OHK93_003194</name>
</gene>
<keyword evidence="7" id="KW-1185">Reference proteome</keyword>
<evidence type="ECO:0000256" key="1">
    <source>
        <dbReference type="ARBA" id="ARBA00004141"/>
    </source>
</evidence>
<dbReference type="Gene3D" id="1.10.3730.20">
    <property type="match status" value="1"/>
</dbReference>
<proteinExistence type="predicted"/>
<evidence type="ECO:0000256" key="5">
    <source>
        <dbReference type="SAM" id="Phobius"/>
    </source>
</evidence>
<sequence>MSPSLPATSLFSSVSGATFTGDSWKLAVPACLYVAQNFFQFIAISNLDAATFQVTYQFKILPTALFSVLILKRRLSLRKWVALALLMIGVAIIQIPTSDPHLAPFKITYPHWHVPRSFQGWQNAGAVAANHMQKRSATYEGIAEDEGLVLPQMNPAVGFTAAIAGCTVSALASIYFEKILKDSTNTSSLWIRNVQLAFYSLFPSLFIGVMFVDGEEIARQGFFVGYNWFVWLTISFQALGGLLVSLCIMYADNIAKTFAMSLSILVGLCASVWFFDFIVTTNFMIGTSVVLFATYLYNFSPEREPPPPPIKIHDYEKTTIDRNRKQENEAPRKGPRTPLKSAAIDAIVQVTREITASTTRADILIILLVGTTEDHMILQTLLVHSDRILEQVVQVLPRTAHSVPDVRTPI</sequence>